<dbReference type="HOGENOM" id="CLU_2292341_0_0_1"/>
<sequence length="101" mass="11690">MRGVFSPELRAPRPTGCHVCDGAGNGNYTCMTRRHVVPQVYCRLRFRLRLRLRMNDLDLYCWHLVEISVVLDVPQRPWLCTGCLTYPAESLQLAVVTRRTN</sequence>
<proteinExistence type="predicted"/>
<evidence type="ECO:0000313" key="2">
    <source>
        <dbReference type="Proteomes" id="UP000030151"/>
    </source>
</evidence>
<dbReference type="EMBL" id="JELW01000010">
    <property type="protein sequence ID" value="EXV00967.1"/>
    <property type="molecule type" value="Genomic_DNA"/>
</dbReference>
<organism evidence="1 2">
    <name type="scientific">Metarhizium robertsii</name>
    <dbReference type="NCBI Taxonomy" id="568076"/>
    <lineage>
        <taxon>Eukaryota</taxon>
        <taxon>Fungi</taxon>
        <taxon>Dikarya</taxon>
        <taxon>Ascomycota</taxon>
        <taxon>Pezizomycotina</taxon>
        <taxon>Sordariomycetes</taxon>
        <taxon>Hypocreomycetidae</taxon>
        <taxon>Hypocreales</taxon>
        <taxon>Clavicipitaceae</taxon>
        <taxon>Metarhizium</taxon>
    </lineage>
</organism>
<dbReference type="AlphaFoldDB" id="A0A0A1UUC0"/>
<gene>
    <name evidence="1" type="ORF">X797_005986</name>
</gene>
<accession>A0A0A1UUC0</accession>
<name>A0A0A1UUC0_9HYPO</name>
<protein>
    <submittedName>
        <fullName evidence="1">Uncharacterized protein</fullName>
    </submittedName>
</protein>
<comment type="caution">
    <text evidence="1">The sequence shown here is derived from an EMBL/GenBank/DDBJ whole genome shotgun (WGS) entry which is preliminary data.</text>
</comment>
<dbReference type="Proteomes" id="UP000030151">
    <property type="component" value="Unassembled WGS sequence"/>
</dbReference>
<reference evidence="1 2" key="1">
    <citation type="submission" date="2014-02" db="EMBL/GenBank/DDBJ databases">
        <title>The genome sequence of the entomopathogenic fungus Metarhizium robertsii ARSEF 2575.</title>
        <authorList>
            <person name="Giuliano Garisto Donzelli B."/>
            <person name="Roe B.A."/>
            <person name="Macmil S.L."/>
            <person name="Krasnoff S.B."/>
            <person name="Gibson D.M."/>
        </authorList>
    </citation>
    <scope>NUCLEOTIDE SEQUENCE [LARGE SCALE GENOMIC DNA]</scope>
    <source>
        <strain evidence="1 2">ARSEF 2575</strain>
    </source>
</reference>
<evidence type="ECO:0000313" key="1">
    <source>
        <dbReference type="EMBL" id="EXV00967.1"/>
    </source>
</evidence>